<keyword evidence="1" id="KW-0175">Coiled coil</keyword>
<evidence type="ECO:0000313" key="2">
    <source>
        <dbReference type="EMBL" id="GFY85459.1"/>
    </source>
</evidence>
<feature type="coiled-coil region" evidence="1">
    <location>
        <begin position="297"/>
        <end position="324"/>
    </location>
</feature>
<dbReference type="Proteomes" id="UP000585474">
    <property type="component" value="Unassembled WGS sequence"/>
</dbReference>
<reference evidence="2 3" key="1">
    <citation type="submission" date="2019-07" db="EMBL/GenBank/DDBJ databases">
        <title>De Novo Assembly of kiwifruit Actinidia rufa.</title>
        <authorList>
            <person name="Sugita-Konishi S."/>
            <person name="Sato K."/>
            <person name="Mori E."/>
            <person name="Abe Y."/>
            <person name="Kisaki G."/>
            <person name="Hamano K."/>
            <person name="Suezawa K."/>
            <person name="Otani M."/>
            <person name="Fukuda T."/>
            <person name="Manabe T."/>
            <person name="Gomi K."/>
            <person name="Tabuchi M."/>
            <person name="Akimitsu K."/>
            <person name="Kataoka I."/>
        </authorList>
    </citation>
    <scope>NUCLEOTIDE SEQUENCE [LARGE SCALE GENOMIC DNA]</scope>
    <source>
        <strain evidence="3">cv. Fuchu</strain>
    </source>
</reference>
<name>A0A7J0EHS8_9ERIC</name>
<proteinExistence type="predicted"/>
<sequence>MELNRAQRLMHDVDDLAQFRIDHDIPRDVLIERPGPNKDVCMHSAGTWKLNLSPHVANPPSWTLFSHQSNAKGSYSALATYLYESVSGNWEFQARNDGVWSFPRHNGNIPDMAAELKRETSFGSNDSSSLELLGSSEDEVEQVPGENLVVVDHVLVINSDKEELSNLKVEMPPKMKQFQGALTQKKFKAPILDLAPTFEVPALDLAPPTLIKQSSHSFPRSKKYKGKAANVGISCKRKRGGKASSTGASSNPTVTPKPWVVMLPQDVVDIAAEDEMVTESLMVMQYVQISMANLEHLKKHSAELKKAQKKANTLETELKKTKKELIYANALSPRSASPLPC</sequence>
<dbReference type="AlphaFoldDB" id="A0A7J0EHS8"/>
<comment type="caution">
    <text evidence="2">The sequence shown here is derived from an EMBL/GenBank/DDBJ whole genome shotgun (WGS) entry which is preliminary data.</text>
</comment>
<gene>
    <name evidence="2" type="ORF">Acr_04g0001970</name>
</gene>
<protein>
    <submittedName>
        <fullName evidence="2">Uncharacterized protein</fullName>
    </submittedName>
</protein>
<evidence type="ECO:0000313" key="3">
    <source>
        <dbReference type="Proteomes" id="UP000585474"/>
    </source>
</evidence>
<evidence type="ECO:0000256" key="1">
    <source>
        <dbReference type="SAM" id="Coils"/>
    </source>
</evidence>
<organism evidence="2 3">
    <name type="scientific">Actinidia rufa</name>
    <dbReference type="NCBI Taxonomy" id="165716"/>
    <lineage>
        <taxon>Eukaryota</taxon>
        <taxon>Viridiplantae</taxon>
        <taxon>Streptophyta</taxon>
        <taxon>Embryophyta</taxon>
        <taxon>Tracheophyta</taxon>
        <taxon>Spermatophyta</taxon>
        <taxon>Magnoliopsida</taxon>
        <taxon>eudicotyledons</taxon>
        <taxon>Gunneridae</taxon>
        <taxon>Pentapetalae</taxon>
        <taxon>asterids</taxon>
        <taxon>Ericales</taxon>
        <taxon>Actinidiaceae</taxon>
        <taxon>Actinidia</taxon>
    </lineage>
</organism>
<dbReference type="EMBL" id="BJWL01000004">
    <property type="protein sequence ID" value="GFY85459.1"/>
    <property type="molecule type" value="Genomic_DNA"/>
</dbReference>
<accession>A0A7J0EHS8</accession>
<keyword evidence="3" id="KW-1185">Reference proteome</keyword>